<dbReference type="HOGENOM" id="CLU_2849543_0_0_1"/>
<dbReference type="Proteomes" id="UP000002497">
    <property type="component" value="Unassembled WGS sequence"/>
</dbReference>
<name>E9CYT1_COCPS</name>
<dbReference type="VEuPathDB" id="FungiDB:CPSG_02951"/>
<dbReference type="EMBL" id="GL636488">
    <property type="protein sequence ID" value="EFW21108.1"/>
    <property type="molecule type" value="Genomic_DNA"/>
</dbReference>
<proteinExistence type="predicted"/>
<reference evidence="2" key="2">
    <citation type="submission" date="2010-03" db="EMBL/GenBank/DDBJ databases">
        <title>The genome sequence of Coccidioides posadasii strain Silveira.</title>
        <authorList>
            <consortium name="The Broad Institute Genome Sequencing Center for Infectious Disease"/>
            <person name="Neafsey D."/>
            <person name="Orbach M."/>
            <person name="Henn M.R."/>
            <person name="Cole G.T."/>
            <person name="Galgiani J."/>
            <person name="Gardner M.J."/>
            <person name="Kirkland T.N."/>
            <person name="Taylor J.W."/>
            <person name="Young S.K."/>
            <person name="Zeng Q."/>
            <person name="Koehrsen M."/>
            <person name="Alvarado L."/>
            <person name="Berlin A."/>
            <person name="Borenstein D."/>
            <person name="Chapman S.B."/>
            <person name="Chen Z."/>
            <person name="Engels R."/>
            <person name="Freedman E."/>
            <person name="Gellesch M."/>
            <person name="Goldberg J."/>
            <person name="Griggs A."/>
            <person name="Gujja S."/>
            <person name="Heilman E."/>
            <person name="Heiman D."/>
            <person name="Howarth C."/>
            <person name="Jen D."/>
            <person name="Larson L."/>
            <person name="Mehta T."/>
            <person name="Neiman D."/>
            <person name="Park D."/>
            <person name="Pearson M."/>
            <person name="Richards J."/>
            <person name="Roberts A."/>
            <person name="Saif S."/>
            <person name="Shea T."/>
            <person name="Shenoy N."/>
            <person name="Sisk P."/>
            <person name="Stolte C."/>
            <person name="Sykes S."/>
            <person name="Walk T."/>
            <person name="White J."/>
            <person name="Yandava C."/>
            <person name="Haas B."/>
            <person name="Nusbaum C."/>
            <person name="Birren B."/>
        </authorList>
    </citation>
    <scope>NUCLEOTIDE SEQUENCE [LARGE SCALE GENOMIC DNA]</scope>
    <source>
        <strain evidence="2">RMSCC 757 / Silveira</strain>
    </source>
</reference>
<sequence length="65" mass="6902">MSCVQNHSVYGVGVMAHCKGSSVSPHPDIPVSGARNATRASLTSNTTYHGFSRSRHVVYAPEPGF</sequence>
<gene>
    <name evidence="1" type="ORF">CPSG_02951</name>
</gene>
<reference evidence="2" key="1">
    <citation type="journal article" date="2010" name="Genome Res.">
        <title>Population genomic sequencing of Coccidioides fungi reveals recent hybridization and transposon control.</title>
        <authorList>
            <person name="Neafsey D.E."/>
            <person name="Barker B.M."/>
            <person name="Sharpton T.J."/>
            <person name="Stajich J.E."/>
            <person name="Park D.J."/>
            <person name="Whiston E."/>
            <person name="Hung C.-Y."/>
            <person name="McMahan C."/>
            <person name="White J."/>
            <person name="Sykes S."/>
            <person name="Heiman D."/>
            <person name="Young S."/>
            <person name="Zeng Q."/>
            <person name="Abouelleil A."/>
            <person name="Aftuck L."/>
            <person name="Bessette D."/>
            <person name="Brown A."/>
            <person name="FitzGerald M."/>
            <person name="Lui A."/>
            <person name="Macdonald J.P."/>
            <person name="Priest M."/>
            <person name="Orbach M.J."/>
            <person name="Galgiani J.N."/>
            <person name="Kirkland T.N."/>
            <person name="Cole G.T."/>
            <person name="Birren B.W."/>
            <person name="Henn M.R."/>
            <person name="Taylor J.W."/>
            <person name="Rounsley S.D."/>
        </authorList>
    </citation>
    <scope>NUCLEOTIDE SEQUENCE [LARGE SCALE GENOMIC DNA]</scope>
    <source>
        <strain evidence="2">RMSCC 757 / Silveira</strain>
    </source>
</reference>
<evidence type="ECO:0000313" key="2">
    <source>
        <dbReference type="Proteomes" id="UP000002497"/>
    </source>
</evidence>
<protein>
    <submittedName>
        <fullName evidence="1">Uncharacterized protein</fullName>
    </submittedName>
</protein>
<evidence type="ECO:0000313" key="1">
    <source>
        <dbReference type="EMBL" id="EFW21108.1"/>
    </source>
</evidence>
<keyword evidence="2" id="KW-1185">Reference proteome</keyword>
<organism evidence="2">
    <name type="scientific">Coccidioides posadasii (strain RMSCC 757 / Silveira)</name>
    <name type="common">Valley fever fungus</name>
    <dbReference type="NCBI Taxonomy" id="443226"/>
    <lineage>
        <taxon>Eukaryota</taxon>
        <taxon>Fungi</taxon>
        <taxon>Dikarya</taxon>
        <taxon>Ascomycota</taxon>
        <taxon>Pezizomycotina</taxon>
        <taxon>Eurotiomycetes</taxon>
        <taxon>Eurotiomycetidae</taxon>
        <taxon>Onygenales</taxon>
        <taxon>Onygenaceae</taxon>
        <taxon>Coccidioides</taxon>
    </lineage>
</organism>
<dbReference type="AlphaFoldDB" id="E9CYT1"/>
<accession>E9CYT1</accession>